<reference evidence="2 3" key="1">
    <citation type="submission" date="2016-03" db="EMBL/GenBank/DDBJ databases">
        <authorList>
            <person name="Ploux O."/>
        </authorList>
    </citation>
    <scope>NUCLEOTIDE SEQUENCE [LARGE SCALE GENOMIC DNA]</scope>
    <source>
        <strain evidence="2 3">LPB0076</strain>
    </source>
</reference>
<name>A0A1B9E3M3_9FLAO</name>
<dbReference type="PANTHER" id="PTHR34203">
    <property type="entry name" value="METHYLTRANSFERASE, FKBM FAMILY PROTEIN"/>
    <property type="match status" value="1"/>
</dbReference>
<dbReference type="PANTHER" id="PTHR34203:SF15">
    <property type="entry name" value="SLL1173 PROTEIN"/>
    <property type="match status" value="1"/>
</dbReference>
<organism evidence="2 3">
    <name type="scientific">Flavobacterium crassostreae</name>
    <dbReference type="NCBI Taxonomy" id="1763534"/>
    <lineage>
        <taxon>Bacteria</taxon>
        <taxon>Pseudomonadati</taxon>
        <taxon>Bacteroidota</taxon>
        <taxon>Flavobacteriia</taxon>
        <taxon>Flavobacteriales</taxon>
        <taxon>Flavobacteriaceae</taxon>
        <taxon>Flavobacterium</taxon>
    </lineage>
</organism>
<dbReference type="Proteomes" id="UP000093510">
    <property type="component" value="Unassembled WGS sequence"/>
</dbReference>
<dbReference type="NCBIfam" id="TIGR01444">
    <property type="entry name" value="fkbM_fam"/>
    <property type="match status" value="1"/>
</dbReference>
<dbReference type="Gene3D" id="3.40.50.150">
    <property type="entry name" value="Vaccinia Virus protein VP39"/>
    <property type="match status" value="1"/>
</dbReference>
<keyword evidence="3" id="KW-1185">Reference proteome</keyword>
<dbReference type="InterPro" id="IPR006342">
    <property type="entry name" value="FkbM_mtfrase"/>
</dbReference>
<dbReference type="InterPro" id="IPR052514">
    <property type="entry name" value="SAM-dependent_MTase"/>
</dbReference>
<protein>
    <recommendedName>
        <fullName evidence="1">Methyltransferase FkbM domain-containing protein</fullName>
    </recommendedName>
</protein>
<dbReference type="EMBL" id="LVEP01000022">
    <property type="protein sequence ID" value="OCB76554.1"/>
    <property type="molecule type" value="Genomic_DNA"/>
</dbReference>
<proteinExistence type="predicted"/>
<dbReference type="AlphaFoldDB" id="A0A1B9E3M3"/>
<sequence>MIYWFNFLIVWLVRLESKVLKTSLLRSKLFLSKRILEKNFKQNTPFSFIQVGANDGISFDFLYDFVITRNSTGIVIEPVKDYFKELENNYSQFPGILTINKAVHPEKKQIELYKIKQESLSNYPDWVKGIASLDIHHHQKLQINSQDIILEKVAADNLMDIIRANYNQKIDYLQIDTEGFDYEVLKMLDFGISKPAIIKYEFVNLKPEDQLKTTNLLQSQGYYLFSELGDTIALDLNKIKL</sequence>
<dbReference type="STRING" id="1763534.GCA_001831475_01095"/>
<dbReference type="SUPFAM" id="SSF53335">
    <property type="entry name" value="S-adenosyl-L-methionine-dependent methyltransferases"/>
    <property type="match status" value="1"/>
</dbReference>
<dbReference type="Pfam" id="PF05050">
    <property type="entry name" value="Methyltransf_21"/>
    <property type="match status" value="1"/>
</dbReference>
<evidence type="ECO:0000259" key="1">
    <source>
        <dbReference type="Pfam" id="PF05050"/>
    </source>
</evidence>
<dbReference type="InterPro" id="IPR029063">
    <property type="entry name" value="SAM-dependent_MTases_sf"/>
</dbReference>
<gene>
    <name evidence="2" type="ORF">LPBF_06370</name>
</gene>
<feature type="domain" description="Methyltransferase FkbM" evidence="1">
    <location>
        <begin position="50"/>
        <end position="222"/>
    </location>
</feature>
<accession>A0A1B9E3M3</accession>
<comment type="caution">
    <text evidence="2">The sequence shown here is derived from an EMBL/GenBank/DDBJ whole genome shotgun (WGS) entry which is preliminary data.</text>
</comment>
<evidence type="ECO:0000313" key="2">
    <source>
        <dbReference type="EMBL" id="OCB76554.1"/>
    </source>
</evidence>
<evidence type="ECO:0000313" key="3">
    <source>
        <dbReference type="Proteomes" id="UP000093510"/>
    </source>
</evidence>